<proteinExistence type="predicted"/>
<keyword evidence="1 4" id="KW-0812">Transmembrane</keyword>
<gene>
    <name evidence="6" type="ORF">PAMC26577_14650</name>
</gene>
<evidence type="ECO:0000256" key="2">
    <source>
        <dbReference type="ARBA" id="ARBA00022989"/>
    </source>
</evidence>
<feature type="transmembrane region" description="Helical" evidence="4">
    <location>
        <begin position="330"/>
        <end position="352"/>
    </location>
</feature>
<accession>A0A242MT28</accession>
<organism evidence="6 7">
    <name type="scientific">Caballeronia sordidicola</name>
    <name type="common">Burkholderia sordidicola</name>
    <dbReference type="NCBI Taxonomy" id="196367"/>
    <lineage>
        <taxon>Bacteria</taxon>
        <taxon>Pseudomonadati</taxon>
        <taxon>Pseudomonadota</taxon>
        <taxon>Betaproteobacteria</taxon>
        <taxon>Burkholderiales</taxon>
        <taxon>Burkholderiaceae</taxon>
        <taxon>Caballeronia</taxon>
    </lineage>
</organism>
<comment type="caution">
    <text evidence="6">The sequence shown here is derived from an EMBL/GenBank/DDBJ whole genome shotgun (WGS) entry which is preliminary data.</text>
</comment>
<dbReference type="Pfam" id="PF06779">
    <property type="entry name" value="MFS_4"/>
    <property type="match status" value="1"/>
</dbReference>
<dbReference type="InterPro" id="IPR010645">
    <property type="entry name" value="MFS_4"/>
</dbReference>
<dbReference type="AlphaFoldDB" id="A0A242MT28"/>
<name>A0A242MT28_CABSO</name>
<feature type="domain" description="Major facilitator superfamily (MFS) profile" evidence="5">
    <location>
        <begin position="1"/>
        <end position="384"/>
    </location>
</feature>
<feature type="transmembrane region" description="Helical" evidence="4">
    <location>
        <begin position="94"/>
        <end position="116"/>
    </location>
</feature>
<dbReference type="Proteomes" id="UP000195221">
    <property type="component" value="Unassembled WGS sequence"/>
</dbReference>
<keyword evidence="2 4" id="KW-1133">Transmembrane helix</keyword>
<feature type="transmembrane region" description="Helical" evidence="4">
    <location>
        <begin position="64"/>
        <end position="88"/>
    </location>
</feature>
<dbReference type="PANTHER" id="PTHR23537:SF1">
    <property type="entry name" value="SUGAR TRANSPORTER"/>
    <property type="match status" value="1"/>
</dbReference>
<dbReference type="Gene3D" id="1.20.1250.20">
    <property type="entry name" value="MFS general substrate transporter like domains"/>
    <property type="match status" value="1"/>
</dbReference>
<evidence type="ECO:0000256" key="1">
    <source>
        <dbReference type="ARBA" id="ARBA00022692"/>
    </source>
</evidence>
<evidence type="ECO:0000313" key="6">
    <source>
        <dbReference type="EMBL" id="OTP74533.1"/>
    </source>
</evidence>
<feature type="transmembrane region" description="Helical" evidence="4">
    <location>
        <begin position="358"/>
        <end position="378"/>
    </location>
</feature>
<evidence type="ECO:0000256" key="4">
    <source>
        <dbReference type="SAM" id="Phobius"/>
    </source>
</evidence>
<feature type="transmembrane region" description="Helical" evidence="4">
    <location>
        <begin position="296"/>
        <end position="318"/>
    </location>
</feature>
<evidence type="ECO:0000259" key="5">
    <source>
        <dbReference type="PROSITE" id="PS50850"/>
    </source>
</evidence>
<dbReference type="InterPro" id="IPR020846">
    <property type="entry name" value="MFS_dom"/>
</dbReference>
<reference evidence="6 7" key="1">
    <citation type="submission" date="2017-03" db="EMBL/GenBank/DDBJ databases">
        <title>Genome analysis of strain PAMC 26577.</title>
        <authorList>
            <person name="Oh H.-M."/>
            <person name="Yang J.-A."/>
        </authorList>
    </citation>
    <scope>NUCLEOTIDE SEQUENCE [LARGE SCALE GENOMIC DNA]</scope>
    <source>
        <strain evidence="6 7">PAMC 26577</strain>
    </source>
</reference>
<feature type="transmembrane region" description="Helical" evidence="4">
    <location>
        <begin position="161"/>
        <end position="181"/>
    </location>
</feature>
<dbReference type="GO" id="GO:0022857">
    <property type="term" value="F:transmembrane transporter activity"/>
    <property type="evidence" value="ECO:0007669"/>
    <property type="project" value="InterPro"/>
</dbReference>
<keyword evidence="3 4" id="KW-0472">Membrane</keyword>
<evidence type="ECO:0000256" key="3">
    <source>
        <dbReference type="ARBA" id="ARBA00023136"/>
    </source>
</evidence>
<protein>
    <submittedName>
        <fullName evidence="6">Permeases of the major facilitator superfamily</fullName>
    </submittedName>
</protein>
<dbReference type="SUPFAM" id="SSF103473">
    <property type="entry name" value="MFS general substrate transporter"/>
    <property type="match status" value="1"/>
</dbReference>
<sequence>MLAVGLSFGTAIALGLTRFSYALLLPAMKADLGWSFAQAGAMNTANALGYLLGALTFPLLARRWPAGVCFIWGCVLTAVLMIAGGLVSDTHALLVQRVVTGMTSASVFVGGSVLAARLASAHPHDAGLVLGLYYGGAGLGIIAAALLVPVTVLPGVHGWQWAWFALAAACGLASVAAVMAARKTGIHEAAPVAANLQSAARLPLTRLGFMLAGYGLFGVGYIGYMTFLIALLRSTGMSSAVVTGFYVLLGVATIGSARIWSGLLNRMRGGQALAVFNGVLAFATIMPAVFAQPVVAFVSGALFGATFLSAVASTTAFVRHNLPAAQWTRGIGAFTIVFAFGQIVGPVVIGWISDGAGLARGLMYSSAMLAVGAVLAALQKPLASTRT</sequence>
<feature type="transmembrane region" description="Helical" evidence="4">
    <location>
        <begin position="238"/>
        <end position="260"/>
    </location>
</feature>
<feature type="transmembrane region" description="Helical" evidence="4">
    <location>
        <begin position="128"/>
        <end position="149"/>
    </location>
</feature>
<dbReference type="PANTHER" id="PTHR23537">
    <property type="match status" value="1"/>
</dbReference>
<dbReference type="InterPro" id="IPR036259">
    <property type="entry name" value="MFS_trans_sf"/>
</dbReference>
<dbReference type="EMBL" id="NBTZ01000060">
    <property type="protein sequence ID" value="OTP74533.1"/>
    <property type="molecule type" value="Genomic_DNA"/>
</dbReference>
<feature type="transmembrane region" description="Helical" evidence="4">
    <location>
        <begin position="211"/>
        <end position="232"/>
    </location>
</feature>
<feature type="transmembrane region" description="Helical" evidence="4">
    <location>
        <begin position="272"/>
        <end position="290"/>
    </location>
</feature>
<dbReference type="GO" id="GO:0005886">
    <property type="term" value="C:plasma membrane"/>
    <property type="evidence" value="ECO:0007669"/>
    <property type="project" value="TreeGrafter"/>
</dbReference>
<dbReference type="PROSITE" id="PS50850">
    <property type="entry name" value="MFS"/>
    <property type="match status" value="1"/>
</dbReference>
<evidence type="ECO:0000313" key="7">
    <source>
        <dbReference type="Proteomes" id="UP000195221"/>
    </source>
</evidence>
<feature type="transmembrane region" description="Helical" evidence="4">
    <location>
        <begin position="32"/>
        <end position="52"/>
    </location>
</feature>